<sequence length="143" mass="15784">MVRQLLFGRAEIVTADSSRHSQSIRESQCRQPPPRGAEGTTVLEPKSSTSSPLLCLRQPQTRQPHPRGAEETAALDPKSSTCSQKASPSREWIVHSQTLGKQRRRASTLLDQFWKTDQTSGECKAWSVVRGRGQSEQAVSQSG</sequence>
<proteinExistence type="predicted"/>
<evidence type="ECO:0000313" key="2">
    <source>
        <dbReference type="EMBL" id="CAL1605821.1"/>
    </source>
</evidence>
<dbReference type="Proteomes" id="UP001497482">
    <property type="component" value="Chromosome 5"/>
</dbReference>
<feature type="compositionally biased region" description="Polar residues" evidence="1">
    <location>
        <begin position="46"/>
        <end position="63"/>
    </location>
</feature>
<gene>
    <name evidence="2" type="ORF">KC01_LOCUS33130</name>
</gene>
<reference evidence="2 3" key="1">
    <citation type="submission" date="2024-04" db="EMBL/GenBank/DDBJ databases">
        <authorList>
            <person name="Waldvogel A.-M."/>
            <person name="Schoenle A."/>
        </authorList>
    </citation>
    <scope>NUCLEOTIDE SEQUENCE [LARGE SCALE GENOMIC DNA]</scope>
</reference>
<feature type="region of interest" description="Disordered" evidence="1">
    <location>
        <begin position="14"/>
        <end position="101"/>
    </location>
</feature>
<evidence type="ECO:0000256" key="1">
    <source>
        <dbReference type="SAM" id="MobiDB-lite"/>
    </source>
</evidence>
<dbReference type="EMBL" id="OZ035827">
    <property type="protein sequence ID" value="CAL1605821.1"/>
    <property type="molecule type" value="Genomic_DNA"/>
</dbReference>
<dbReference type="AlphaFoldDB" id="A0AAV2LXN4"/>
<feature type="compositionally biased region" description="Polar residues" evidence="1">
    <location>
        <begin position="78"/>
        <end position="87"/>
    </location>
</feature>
<organism evidence="2 3">
    <name type="scientific">Knipowitschia caucasica</name>
    <name type="common">Caucasian dwarf goby</name>
    <name type="synonym">Pomatoschistus caucasicus</name>
    <dbReference type="NCBI Taxonomy" id="637954"/>
    <lineage>
        <taxon>Eukaryota</taxon>
        <taxon>Metazoa</taxon>
        <taxon>Chordata</taxon>
        <taxon>Craniata</taxon>
        <taxon>Vertebrata</taxon>
        <taxon>Euteleostomi</taxon>
        <taxon>Actinopterygii</taxon>
        <taxon>Neopterygii</taxon>
        <taxon>Teleostei</taxon>
        <taxon>Neoteleostei</taxon>
        <taxon>Acanthomorphata</taxon>
        <taxon>Gobiaria</taxon>
        <taxon>Gobiiformes</taxon>
        <taxon>Gobioidei</taxon>
        <taxon>Gobiidae</taxon>
        <taxon>Gobiinae</taxon>
        <taxon>Knipowitschia</taxon>
    </lineage>
</organism>
<keyword evidence="3" id="KW-1185">Reference proteome</keyword>
<evidence type="ECO:0000313" key="3">
    <source>
        <dbReference type="Proteomes" id="UP001497482"/>
    </source>
</evidence>
<protein>
    <submittedName>
        <fullName evidence="2">Uncharacterized protein</fullName>
    </submittedName>
</protein>
<feature type="compositionally biased region" description="Polar residues" evidence="1">
    <location>
        <begin position="20"/>
        <end position="30"/>
    </location>
</feature>
<accession>A0AAV2LXN4</accession>
<name>A0AAV2LXN4_KNICA</name>